<sequence length="68" mass="7979">MKDTFSECILQFHSDEVVANELKAIFHLLNIYNDLNTMALYYVTSSSELKHFRLLILKPQEVLTLVNY</sequence>
<comment type="caution">
    <text evidence="1">The sequence shown here is derived from an EMBL/GenBank/DDBJ whole genome shotgun (WGS) entry which is preliminary data.</text>
</comment>
<evidence type="ECO:0000313" key="2">
    <source>
        <dbReference type="Proteomes" id="UP001153678"/>
    </source>
</evidence>
<dbReference type="AlphaFoldDB" id="A0A9W4WHS5"/>
<reference evidence="1" key="1">
    <citation type="submission" date="2022-08" db="EMBL/GenBank/DDBJ databases">
        <authorList>
            <person name="Kallberg Y."/>
            <person name="Tangrot J."/>
            <person name="Rosling A."/>
        </authorList>
    </citation>
    <scope>NUCLEOTIDE SEQUENCE</scope>
    <source>
        <strain evidence="1">Wild A</strain>
    </source>
</reference>
<accession>A0A9W4WHS5</accession>
<gene>
    <name evidence="1" type="ORF">FWILDA_LOCUS694</name>
</gene>
<name>A0A9W4WHS5_9GLOM</name>
<evidence type="ECO:0000313" key="1">
    <source>
        <dbReference type="EMBL" id="CAI2162701.1"/>
    </source>
</evidence>
<organism evidence="1 2">
    <name type="scientific">Funneliformis geosporum</name>
    <dbReference type="NCBI Taxonomy" id="1117311"/>
    <lineage>
        <taxon>Eukaryota</taxon>
        <taxon>Fungi</taxon>
        <taxon>Fungi incertae sedis</taxon>
        <taxon>Mucoromycota</taxon>
        <taxon>Glomeromycotina</taxon>
        <taxon>Glomeromycetes</taxon>
        <taxon>Glomerales</taxon>
        <taxon>Glomeraceae</taxon>
        <taxon>Funneliformis</taxon>
    </lineage>
</organism>
<dbReference type="Proteomes" id="UP001153678">
    <property type="component" value="Unassembled WGS sequence"/>
</dbReference>
<proteinExistence type="predicted"/>
<dbReference type="EMBL" id="CAMKVN010000047">
    <property type="protein sequence ID" value="CAI2162701.1"/>
    <property type="molecule type" value="Genomic_DNA"/>
</dbReference>
<keyword evidence="2" id="KW-1185">Reference proteome</keyword>
<protein>
    <submittedName>
        <fullName evidence="1">12206_t:CDS:1</fullName>
    </submittedName>
</protein>